<accession>A0A261R1D3</accession>
<dbReference type="GO" id="GO:0055070">
    <property type="term" value="P:copper ion homeostasis"/>
    <property type="evidence" value="ECO:0007669"/>
    <property type="project" value="TreeGrafter"/>
</dbReference>
<feature type="transmembrane region" description="Helical" evidence="2">
    <location>
        <begin position="202"/>
        <end position="222"/>
    </location>
</feature>
<keyword evidence="1" id="KW-1278">Translocase</keyword>
<name>A0A261R1D3_9BORD</name>
<dbReference type="EMBL" id="NEVJ01000003">
    <property type="protein sequence ID" value="OZI18848.1"/>
    <property type="molecule type" value="Genomic_DNA"/>
</dbReference>
<feature type="transmembrane region" description="Helical" evidence="2">
    <location>
        <begin position="261"/>
        <end position="278"/>
    </location>
</feature>
<feature type="transmembrane region" description="Helical" evidence="2">
    <location>
        <begin position="284"/>
        <end position="304"/>
    </location>
</feature>
<dbReference type="GO" id="GO:0016020">
    <property type="term" value="C:membrane"/>
    <property type="evidence" value="ECO:0007669"/>
    <property type="project" value="TreeGrafter"/>
</dbReference>
<reference evidence="3" key="1">
    <citation type="submission" date="2017-05" db="EMBL/GenBank/DDBJ databases">
        <title>Complete and WGS of Bordetella genogroups.</title>
        <authorList>
            <person name="Spilker T."/>
            <person name="Lipuma J."/>
        </authorList>
    </citation>
    <scope>NUCLEOTIDE SEQUENCE</scope>
    <source>
        <strain evidence="3">AU21707</strain>
    </source>
</reference>
<dbReference type="GO" id="GO:0043682">
    <property type="term" value="F:P-type divalent copper transporter activity"/>
    <property type="evidence" value="ECO:0007669"/>
    <property type="project" value="TreeGrafter"/>
</dbReference>
<dbReference type="GO" id="GO:0005507">
    <property type="term" value="F:copper ion binding"/>
    <property type="evidence" value="ECO:0007669"/>
    <property type="project" value="TreeGrafter"/>
</dbReference>
<keyword evidence="2" id="KW-0812">Transmembrane</keyword>
<keyword evidence="2" id="KW-0472">Membrane</keyword>
<feature type="transmembrane region" description="Helical" evidence="2">
    <location>
        <begin position="24"/>
        <end position="46"/>
    </location>
</feature>
<gene>
    <name evidence="3" type="ORF">CAL26_14270</name>
</gene>
<organism evidence="3 4">
    <name type="scientific">Bordetella genomosp. 9</name>
    <dbReference type="NCBI Taxonomy" id="1416803"/>
    <lineage>
        <taxon>Bacteria</taxon>
        <taxon>Pseudomonadati</taxon>
        <taxon>Pseudomonadota</taxon>
        <taxon>Betaproteobacteria</taxon>
        <taxon>Burkholderiales</taxon>
        <taxon>Alcaligenaceae</taxon>
        <taxon>Bordetella</taxon>
    </lineage>
</organism>
<dbReference type="SUPFAM" id="SSF56784">
    <property type="entry name" value="HAD-like"/>
    <property type="match status" value="1"/>
</dbReference>
<dbReference type="RefSeq" id="WP_256988424.1">
    <property type="nucleotide sequence ID" value="NZ_NEVJ01000003.1"/>
</dbReference>
<feature type="transmembrane region" description="Helical" evidence="2">
    <location>
        <begin position="176"/>
        <end position="196"/>
    </location>
</feature>
<evidence type="ECO:0000256" key="1">
    <source>
        <dbReference type="ARBA" id="ARBA00022967"/>
    </source>
</evidence>
<evidence type="ECO:0000313" key="3">
    <source>
        <dbReference type="EMBL" id="OZI18848.1"/>
    </source>
</evidence>
<feature type="transmembrane region" description="Helical" evidence="2">
    <location>
        <begin position="99"/>
        <end position="121"/>
    </location>
</feature>
<protein>
    <submittedName>
        <fullName evidence="3">Uncharacterized protein</fullName>
    </submittedName>
</protein>
<dbReference type="InterPro" id="IPR036412">
    <property type="entry name" value="HAD-like_sf"/>
</dbReference>
<keyword evidence="4" id="KW-1185">Reference proteome</keyword>
<feature type="transmembrane region" description="Helical" evidence="2">
    <location>
        <begin position="66"/>
        <end position="87"/>
    </location>
</feature>
<dbReference type="PANTHER" id="PTHR43520">
    <property type="entry name" value="ATP7, ISOFORM B"/>
    <property type="match status" value="1"/>
</dbReference>
<sequence length="347" mass="37559">MRPYSIFALPAGLPATARRARRHALLRLGLAWLVMMQVMMLAWPAYVRHDGLAAGNLATLDWAIGLMNWTSLALTVPVLAYSAWPLWRGAALRLWQGRVGMDLPVAVGMAAAFLPSVHATVVGAGDVYFDSVTMFVAFLLTARYLALCARQSRHAGRRDRLRRLRSLLTLYADRRAALFCTLQLAATFVTGVAWIWIDADRFLPVTVAMLVISCPCAMSMSVPSVMASADAVLGGLPDNRDADLAVIQAIQALATRKAMQNLYGSAAFHLLMMPLAAFGWVTPWLAALTMLASSLAVALNAWGLRRRWTARTAMPGDSPPTPWAAVADGAAIDLAGPARDDAYAKVR</sequence>
<comment type="caution">
    <text evidence="3">The sequence shown here is derived from an EMBL/GenBank/DDBJ whole genome shotgun (WGS) entry which is preliminary data.</text>
</comment>
<dbReference type="PANTHER" id="PTHR43520:SF8">
    <property type="entry name" value="P-TYPE CU(+) TRANSPORTER"/>
    <property type="match status" value="1"/>
</dbReference>
<dbReference type="AlphaFoldDB" id="A0A261R1D3"/>
<proteinExistence type="predicted"/>
<keyword evidence="2" id="KW-1133">Transmembrane helix</keyword>
<evidence type="ECO:0000313" key="4">
    <source>
        <dbReference type="Proteomes" id="UP000216857"/>
    </source>
</evidence>
<feature type="transmembrane region" description="Helical" evidence="2">
    <location>
        <begin position="127"/>
        <end position="148"/>
    </location>
</feature>
<evidence type="ECO:0000256" key="2">
    <source>
        <dbReference type="SAM" id="Phobius"/>
    </source>
</evidence>
<dbReference type="Proteomes" id="UP000216857">
    <property type="component" value="Unassembled WGS sequence"/>
</dbReference>